<organism evidence="1 2">
    <name type="scientific">Kipferlia bialata</name>
    <dbReference type="NCBI Taxonomy" id="797122"/>
    <lineage>
        <taxon>Eukaryota</taxon>
        <taxon>Metamonada</taxon>
        <taxon>Carpediemonas-like organisms</taxon>
        <taxon>Kipferlia</taxon>
    </lineage>
</organism>
<keyword evidence="2" id="KW-1185">Reference proteome</keyword>
<sequence>MPRAYLFAAEAIKKGPRIAATRDVESGVQTRGRGRVTRVLAVSHGGFIKMFPSCLFGQVQVSKRVDNCSISIVRIHSLPLTPTSPDPVALFSYYQHLHVRAAPVPKAILLESERHPVMTRLRREVAHWYPNDDDGA</sequence>
<dbReference type="EMBL" id="BDIP01007617">
    <property type="protein sequence ID" value="GIQ91383.1"/>
    <property type="molecule type" value="Genomic_DNA"/>
</dbReference>
<dbReference type="AlphaFoldDB" id="A0A9K3D905"/>
<name>A0A9K3D905_9EUKA</name>
<proteinExistence type="predicted"/>
<comment type="caution">
    <text evidence="1">The sequence shown here is derived from an EMBL/GenBank/DDBJ whole genome shotgun (WGS) entry which is preliminary data.</text>
</comment>
<reference evidence="1 2" key="1">
    <citation type="journal article" date="2018" name="PLoS ONE">
        <title>The draft genome of Kipferlia bialata reveals reductive genome evolution in fornicate parasites.</title>
        <authorList>
            <person name="Tanifuji G."/>
            <person name="Takabayashi S."/>
            <person name="Kume K."/>
            <person name="Takagi M."/>
            <person name="Nakayama T."/>
            <person name="Kamikawa R."/>
            <person name="Inagaki Y."/>
            <person name="Hashimoto T."/>
        </authorList>
    </citation>
    <scope>NUCLEOTIDE SEQUENCE [LARGE SCALE GENOMIC DNA]</scope>
    <source>
        <strain evidence="1">NY0173</strain>
    </source>
</reference>
<gene>
    <name evidence="1" type="ORF">KIPB_014612</name>
</gene>
<protein>
    <submittedName>
        <fullName evidence="1">Histidine phosphatase superfamily protein</fullName>
    </submittedName>
</protein>
<dbReference type="Proteomes" id="UP000265618">
    <property type="component" value="Unassembled WGS sequence"/>
</dbReference>
<evidence type="ECO:0000313" key="1">
    <source>
        <dbReference type="EMBL" id="GIQ91383.1"/>
    </source>
</evidence>
<evidence type="ECO:0000313" key="2">
    <source>
        <dbReference type="Proteomes" id="UP000265618"/>
    </source>
</evidence>
<accession>A0A9K3D905</accession>